<sequence>MSIRKHKELLIIAILSVFYIFFHIIAEPAGNGTLEDIKEKGKITVIMTNNANVYYSYRDEYMGFEYDLVKKFAEFLGVKLEVITPGWDEMFQALNSGEGDMIAAGVTITKPRKKLADFSEGYLEVQQQIIIHKNNNSIDKIKDLKGKKIHIRPQTSYEQRLEELKSNGLNIDIVFHENMPTEELIRMVAEKEIEVTVADSNIAKLNQRYYPDIRIAFPISEPQQLGWAVRNNSDKLREKINEFFHQIEKNGTFSQIYERYYRNVSIFDYVDIKRFHRRLKTRLPKYKDIIKKAAEKHGFDWRLIAAMVYQESHFNPYARSYTGVRGLMQVTQRTAREMGINNRMKPAQSVKAGVGYLAKIYHRFDEIKDPETKMLFALASYNVGYGHVRDAQDICRKKGWDPEKWSSLKKALPLLRERKYYKNTTYGYARGTEPVRYVRRIMTYYDIIKQKAHE</sequence>
<gene>
    <name evidence="7" type="ORF">DHM44_02390</name>
</gene>
<evidence type="ECO:0000256" key="2">
    <source>
        <dbReference type="ARBA" id="ARBA00007734"/>
    </source>
</evidence>
<dbReference type="CDD" id="cd01009">
    <property type="entry name" value="PBP2_YfhD_N"/>
    <property type="match status" value="1"/>
</dbReference>
<evidence type="ECO:0000256" key="3">
    <source>
        <dbReference type="ARBA" id="ARBA00022729"/>
    </source>
</evidence>
<dbReference type="Pfam" id="PF00497">
    <property type="entry name" value="SBP_bac_3"/>
    <property type="match status" value="1"/>
</dbReference>
<dbReference type="PANTHER" id="PTHR35936:SF32">
    <property type="entry name" value="MEMBRANE-BOUND LYTIC MUREIN TRANSGLYCOSYLASE F"/>
    <property type="match status" value="1"/>
</dbReference>
<dbReference type="GO" id="GO:0009279">
    <property type="term" value="C:cell outer membrane"/>
    <property type="evidence" value="ECO:0007669"/>
    <property type="project" value="UniProtKB-SubCell"/>
</dbReference>
<dbReference type="AlphaFoldDB" id="A0A3D5QA20"/>
<comment type="subcellular location">
    <subcellularLocation>
        <location evidence="1">Cell outer membrane</location>
        <topology evidence="1">Peripheral membrane protein</topology>
    </subcellularLocation>
</comment>
<evidence type="ECO:0000256" key="4">
    <source>
        <dbReference type="ARBA" id="ARBA00023237"/>
    </source>
</evidence>
<proteinExistence type="inferred from homology"/>
<dbReference type="Proteomes" id="UP000262325">
    <property type="component" value="Unassembled WGS sequence"/>
</dbReference>
<dbReference type="Pfam" id="PF01464">
    <property type="entry name" value="SLT"/>
    <property type="match status" value="1"/>
</dbReference>
<comment type="caution">
    <text evidence="7">The sequence shown here is derived from an EMBL/GenBank/DDBJ whole genome shotgun (WGS) entry which is preliminary data.</text>
</comment>
<keyword evidence="5" id="KW-0472">Membrane</keyword>
<feature type="transmembrane region" description="Helical" evidence="5">
    <location>
        <begin position="9"/>
        <end position="26"/>
    </location>
</feature>
<evidence type="ECO:0000256" key="1">
    <source>
        <dbReference type="ARBA" id="ARBA00004339"/>
    </source>
</evidence>
<dbReference type="SMART" id="SM00062">
    <property type="entry name" value="PBPb"/>
    <property type="match status" value="1"/>
</dbReference>
<organism evidence="7 8">
    <name type="scientific">Flexistipes sinusarabici</name>
    <dbReference type="NCBI Taxonomy" id="2352"/>
    <lineage>
        <taxon>Bacteria</taxon>
        <taxon>Pseudomonadati</taxon>
        <taxon>Deferribacterota</taxon>
        <taxon>Deferribacteres</taxon>
        <taxon>Deferribacterales</taxon>
        <taxon>Flexistipitaceae</taxon>
        <taxon>Flexistipes</taxon>
    </lineage>
</organism>
<keyword evidence="3" id="KW-0732">Signal</keyword>
<evidence type="ECO:0000259" key="6">
    <source>
        <dbReference type="SMART" id="SM00062"/>
    </source>
</evidence>
<keyword evidence="4" id="KW-0998">Cell outer membrane</keyword>
<dbReference type="RefSeq" id="WP_273266418.1">
    <property type="nucleotide sequence ID" value="NZ_JAAZVV010000072.1"/>
</dbReference>
<dbReference type="PROSITE" id="PS00922">
    <property type="entry name" value="TRANSGLYCOSYLASE"/>
    <property type="match status" value="1"/>
</dbReference>
<evidence type="ECO:0000313" key="7">
    <source>
        <dbReference type="EMBL" id="HCW92510.1"/>
    </source>
</evidence>
<dbReference type="SUPFAM" id="SSF53955">
    <property type="entry name" value="Lysozyme-like"/>
    <property type="match status" value="1"/>
</dbReference>
<name>A0A3D5QA20_FLESI</name>
<protein>
    <submittedName>
        <fullName evidence="7">Membrane-bound lytic murein transglycosylase MltF</fullName>
    </submittedName>
</protein>
<dbReference type="EMBL" id="DPPF01000051">
    <property type="protein sequence ID" value="HCW92510.1"/>
    <property type="molecule type" value="Genomic_DNA"/>
</dbReference>
<comment type="similarity">
    <text evidence="2">Belongs to the transglycosylase Slt family.</text>
</comment>
<dbReference type="PANTHER" id="PTHR35936">
    <property type="entry name" value="MEMBRANE-BOUND LYTIC MUREIN TRANSGLYCOSYLASE F"/>
    <property type="match status" value="1"/>
</dbReference>
<dbReference type="Gene3D" id="1.10.530.10">
    <property type="match status" value="1"/>
</dbReference>
<accession>A0A3D5QA20</accession>
<dbReference type="CDD" id="cd13403">
    <property type="entry name" value="MLTF-like"/>
    <property type="match status" value="1"/>
</dbReference>
<keyword evidence="5" id="KW-1133">Transmembrane helix</keyword>
<dbReference type="Gene3D" id="3.40.190.10">
    <property type="entry name" value="Periplasmic binding protein-like II"/>
    <property type="match status" value="2"/>
</dbReference>
<evidence type="ECO:0000313" key="8">
    <source>
        <dbReference type="Proteomes" id="UP000262325"/>
    </source>
</evidence>
<dbReference type="InterPro" id="IPR001638">
    <property type="entry name" value="Solute-binding_3/MltF_N"/>
</dbReference>
<feature type="domain" description="Solute-binding protein family 3/N-terminal" evidence="6">
    <location>
        <begin position="42"/>
        <end position="264"/>
    </location>
</feature>
<dbReference type="InterPro" id="IPR023346">
    <property type="entry name" value="Lysozyme-like_dom_sf"/>
</dbReference>
<dbReference type="InterPro" id="IPR000189">
    <property type="entry name" value="Transglyc_AS"/>
</dbReference>
<evidence type="ECO:0000256" key="5">
    <source>
        <dbReference type="SAM" id="Phobius"/>
    </source>
</evidence>
<dbReference type="NCBIfam" id="NF008112">
    <property type="entry name" value="PRK10859.1"/>
    <property type="match status" value="1"/>
</dbReference>
<keyword evidence="5" id="KW-0812">Transmembrane</keyword>
<dbReference type="SUPFAM" id="SSF53850">
    <property type="entry name" value="Periplasmic binding protein-like II"/>
    <property type="match status" value="1"/>
</dbReference>
<dbReference type="GO" id="GO:0008933">
    <property type="term" value="F:peptidoglycan lytic transglycosylase activity"/>
    <property type="evidence" value="ECO:0007669"/>
    <property type="project" value="InterPro"/>
</dbReference>
<reference evidence="7 8" key="1">
    <citation type="journal article" date="2018" name="Nat. Biotechnol.">
        <title>A standardized bacterial taxonomy based on genome phylogeny substantially revises the tree of life.</title>
        <authorList>
            <person name="Parks D.H."/>
            <person name="Chuvochina M."/>
            <person name="Waite D.W."/>
            <person name="Rinke C."/>
            <person name="Skarshewski A."/>
            <person name="Chaumeil P.A."/>
            <person name="Hugenholtz P."/>
        </authorList>
    </citation>
    <scope>NUCLEOTIDE SEQUENCE [LARGE SCALE GENOMIC DNA]</scope>
    <source>
        <strain evidence="7">UBA8672</strain>
    </source>
</reference>
<dbReference type="InterPro" id="IPR008258">
    <property type="entry name" value="Transglycosylase_SLT_dom_1"/>
</dbReference>
<dbReference type="GO" id="GO:0000270">
    <property type="term" value="P:peptidoglycan metabolic process"/>
    <property type="evidence" value="ECO:0007669"/>
    <property type="project" value="InterPro"/>
</dbReference>